<name>X1IY98_9ZZZZ</name>
<dbReference type="InterPro" id="IPR050764">
    <property type="entry name" value="CbbQ/NirQ/NorQ/GpvN"/>
</dbReference>
<accession>X1IY98</accession>
<protein>
    <recommendedName>
        <fullName evidence="4">ChlI/MoxR AAA lid domain-containing protein</fullName>
    </recommendedName>
</protein>
<dbReference type="InterPro" id="IPR041628">
    <property type="entry name" value="ChlI/MoxR_AAA_lid"/>
</dbReference>
<sequence>MIETEQNNPIEYFGTYPLPEAQIDRFLMKLNVGYPAHSEESSILIRQKKIHPIESLNAVLETTDILNIQEKVKEVEITPEMIDYMIKIVTLTRNMGDIKLGGSPRASLGLMNASRALALLEERDYVIPDDVTRVAPHVLRHRLTLSPKAKMSGITTEDIIAKILTSVAIPT</sequence>
<dbReference type="GO" id="GO:0005524">
    <property type="term" value="F:ATP binding"/>
    <property type="evidence" value="ECO:0007669"/>
    <property type="project" value="InterPro"/>
</dbReference>
<dbReference type="Pfam" id="PF17863">
    <property type="entry name" value="AAA_lid_2"/>
    <property type="match status" value="1"/>
</dbReference>
<evidence type="ECO:0000259" key="2">
    <source>
        <dbReference type="Pfam" id="PF17863"/>
    </source>
</evidence>
<dbReference type="PANTHER" id="PTHR42759">
    <property type="entry name" value="MOXR FAMILY PROTEIN"/>
    <property type="match status" value="1"/>
</dbReference>
<dbReference type="GO" id="GO:0016887">
    <property type="term" value="F:ATP hydrolysis activity"/>
    <property type="evidence" value="ECO:0007669"/>
    <property type="project" value="InterPro"/>
</dbReference>
<evidence type="ECO:0008006" key="4">
    <source>
        <dbReference type="Google" id="ProtNLM"/>
    </source>
</evidence>
<evidence type="ECO:0000259" key="1">
    <source>
        <dbReference type="Pfam" id="PF07726"/>
    </source>
</evidence>
<feature type="domain" description="ChlI/MoxR AAA lid" evidence="2">
    <location>
        <begin position="92"/>
        <end position="163"/>
    </location>
</feature>
<gene>
    <name evidence="3" type="ORF">S03H2_61947</name>
</gene>
<dbReference type="PANTHER" id="PTHR42759:SF1">
    <property type="entry name" value="MAGNESIUM-CHELATASE SUBUNIT CHLD"/>
    <property type="match status" value="1"/>
</dbReference>
<dbReference type="InterPro" id="IPR027417">
    <property type="entry name" value="P-loop_NTPase"/>
</dbReference>
<proteinExistence type="predicted"/>
<dbReference type="InterPro" id="IPR011703">
    <property type="entry name" value="ATPase_AAA-3"/>
</dbReference>
<dbReference type="Gene3D" id="1.10.8.80">
    <property type="entry name" value="Magnesium chelatase subunit I, C-Terminal domain"/>
    <property type="match status" value="1"/>
</dbReference>
<dbReference type="EMBL" id="BARU01040027">
    <property type="protein sequence ID" value="GAH87436.1"/>
    <property type="molecule type" value="Genomic_DNA"/>
</dbReference>
<evidence type="ECO:0000313" key="3">
    <source>
        <dbReference type="EMBL" id="GAH87436.1"/>
    </source>
</evidence>
<dbReference type="AlphaFoldDB" id="X1IY98"/>
<reference evidence="3" key="1">
    <citation type="journal article" date="2014" name="Front. Microbiol.">
        <title>High frequency of phylogenetically diverse reductive dehalogenase-homologous genes in deep subseafloor sedimentary metagenomes.</title>
        <authorList>
            <person name="Kawai M."/>
            <person name="Futagami T."/>
            <person name="Toyoda A."/>
            <person name="Takaki Y."/>
            <person name="Nishi S."/>
            <person name="Hori S."/>
            <person name="Arai W."/>
            <person name="Tsubouchi T."/>
            <person name="Morono Y."/>
            <person name="Uchiyama I."/>
            <person name="Ito T."/>
            <person name="Fujiyama A."/>
            <person name="Inagaki F."/>
            <person name="Takami H."/>
        </authorList>
    </citation>
    <scope>NUCLEOTIDE SEQUENCE</scope>
    <source>
        <strain evidence="3">Expedition CK06-06</strain>
    </source>
</reference>
<feature type="domain" description="ATPase AAA-3" evidence="1">
    <location>
        <begin position="7"/>
        <end position="28"/>
    </location>
</feature>
<dbReference type="SUPFAM" id="SSF52540">
    <property type="entry name" value="P-loop containing nucleoside triphosphate hydrolases"/>
    <property type="match status" value="1"/>
</dbReference>
<dbReference type="Pfam" id="PF07726">
    <property type="entry name" value="AAA_3"/>
    <property type="match status" value="1"/>
</dbReference>
<comment type="caution">
    <text evidence="3">The sequence shown here is derived from an EMBL/GenBank/DDBJ whole genome shotgun (WGS) entry which is preliminary data.</text>
</comment>
<organism evidence="3">
    <name type="scientific">marine sediment metagenome</name>
    <dbReference type="NCBI Taxonomy" id="412755"/>
    <lineage>
        <taxon>unclassified sequences</taxon>
        <taxon>metagenomes</taxon>
        <taxon>ecological metagenomes</taxon>
    </lineage>
</organism>